<dbReference type="InterPro" id="IPR016181">
    <property type="entry name" value="Acyl_CoA_acyltransferase"/>
</dbReference>
<evidence type="ECO:0000259" key="1">
    <source>
        <dbReference type="PROSITE" id="PS51186"/>
    </source>
</evidence>
<gene>
    <name evidence="2" type="ORF">SNE40_020376</name>
</gene>
<dbReference type="InterPro" id="IPR056483">
    <property type="entry name" value="Hisat_C"/>
</dbReference>
<keyword evidence="3" id="KW-1185">Reference proteome</keyword>
<dbReference type="Gene3D" id="3.40.630.30">
    <property type="match status" value="1"/>
</dbReference>
<name>A0AAN8GDZ7_PATCE</name>
<sequence length="322" mass="37341">MTSERIYRRATIDDKENILGISDNIYNGRDYLPELYDDVIYNKDMRGYVCEERGKVLGFFFVHIVDDSETIVRRAGRVKSSHQGQGIFKNLMEYMIKDCASLPKVKYASIAIDGTHREKVSNYLKRENYRHAQTMNFHLFKFNIQDVPTLSLENNALHISEITSNLLKDILKNQTSRDYLFPDNIVRIHSVPFKPIEANIKSFVNKRTYIIGSFAKYKGDEEGDISDLDPCTIRLMTLASFYTCKGGLAYQLDIFGNRTEDLGDHLYYHMQKIKTMANSHVTSGVMTPNDMELGDVEKHFKNYGISRKQLSFWETHIFTKTM</sequence>
<dbReference type="GO" id="GO:0016747">
    <property type="term" value="F:acyltransferase activity, transferring groups other than amino-acyl groups"/>
    <property type="evidence" value="ECO:0007669"/>
    <property type="project" value="InterPro"/>
</dbReference>
<dbReference type="InterPro" id="IPR000182">
    <property type="entry name" value="GNAT_dom"/>
</dbReference>
<dbReference type="PANTHER" id="PTHR47403">
    <property type="entry name" value="LOC100145250 PROTEIN"/>
    <property type="match status" value="1"/>
</dbReference>
<dbReference type="SUPFAM" id="SSF55729">
    <property type="entry name" value="Acyl-CoA N-acyltransferases (Nat)"/>
    <property type="match status" value="1"/>
</dbReference>
<accession>A0AAN8GDZ7</accession>
<evidence type="ECO:0000313" key="2">
    <source>
        <dbReference type="EMBL" id="KAK6169296.1"/>
    </source>
</evidence>
<dbReference type="EMBL" id="JAZGQO010000015">
    <property type="protein sequence ID" value="KAK6169296.1"/>
    <property type="molecule type" value="Genomic_DNA"/>
</dbReference>
<feature type="domain" description="N-acetyltransferase" evidence="1">
    <location>
        <begin position="5"/>
        <end position="136"/>
    </location>
</feature>
<dbReference type="PROSITE" id="PS51186">
    <property type="entry name" value="GNAT"/>
    <property type="match status" value="1"/>
</dbReference>
<dbReference type="Proteomes" id="UP001347796">
    <property type="component" value="Unassembled WGS sequence"/>
</dbReference>
<evidence type="ECO:0000313" key="3">
    <source>
        <dbReference type="Proteomes" id="UP001347796"/>
    </source>
</evidence>
<organism evidence="2 3">
    <name type="scientific">Patella caerulea</name>
    <name type="common">Rayed Mediterranean limpet</name>
    <dbReference type="NCBI Taxonomy" id="87958"/>
    <lineage>
        <taxon>Eukaryota</taxon>
        <taxon>Metazoa</taxon>
        <taxon>Spiralia</taxon>
        <taxon>Lophotrochozoa</taxon>
        <taxon>Mollusca</taxon>
        <taxon>Gastropoda</taxon>
        <taxon>Patellogastropoda</taxon>
        <taxon>Patelloidea</taxon>
        <taxon>Patellidae</taxon>
        <taxon>Patella</taxon>
    </lineage>
</organism>
<dbReference type="Pfam" id="PF24066">
    <property type="entry name" value="Hisat_C"/>
    <property type="match status" value="1"/>
</dbReference>
<comment type="caution">
    <text evidence="2">The sequence shown here is derived from an EMBL/GenBank/DDBJ whole genome shotgun (WGS) entry which is preliminary data.</text>
</comment>
<protein>
    <recommendedName>
        <fullName evidence="1">N-acetyltransferase domain-containing protein</fullName>
    </recommendedName>
</protein>
<reference evidence="2 3" key="1">
    <citation type="submission" date="2024-01" db="EMBL/GenBank/DDBJ databases">
        <title>The genome of the rayed Mediterranean limpet Patella caerulea (Linnaeus, 1758).</title>
        <authorList>
            <person name="Anh-Thu Weber A."/>
            <person name="Halstead-Nussloch G."/>
        </authorList>
    </citation>
    <scope>NUCLEOTIDE SEQUENCE [LARGE SCALE GENOMIC DNA]</scope>
    <source>
        <strain evidence="2">AATW-2023a</strain>
        <tissue evidence="2">Whole specimen</tissue>
    </source>
</reference>
<dbReference type="AlphaFoldDB" id="A0AAN8GDZ7"/>
<dbReference type="PANTHER" id="PTHR47403:SF6">
    <property type="entry name" value="N-ACETYLTRANSFERASE DOMAIN-CONTAINING PROTEIN"/>
    <property type="match status" value="1"/>
</dbReference>
<proteinExistence type="predicted"/>
<dbReference type="CDD" id="cd04301">
    <property type="entry name" value="NAT_SF"/>
    <property type="match status" value="1"/>
</dbReference>
<dbReference type="Pfam" id="PF00583">
    <property type="entry name" value="Acetyltransf_1"/>
    <property type="match status" value="1"/>
</dbReference>